<keyword evidence="1" id="KW-0732">Signal</keyword>
<dbReference type="OrthoDB" id="9786766at2"/>
<proteinExistence type="predicted"/>
<gene>
    <name evidence="3" type="ORF">ABT58_16945</name>
</gene>
<dbReference type="CDD" id="cd09620">
    <property type="entry name" value="CBM9_like_3"/>
    <property type="match status" value="1"/>
</dbReference>
<protein>
    <submittedName>
        <fullName evidence="3">Endoxylanase</fullName>
    </submittedName>
</protein>
<dbReference type="AlphaFoldDB" id="A0A0J1GII8"/>
<organism evidence="3 4">
    <name type="scientific">Photobacterium aphoticum</name>
    <dbReference type="NCBI Taxonomy" id="754436"/>
    <lineage>
        <taxon>Bacteria</taxon>
        <taxon>Pseudomonadati</taxon>
        <taxon>Pseudomonadota</taxon>
        <taxon>Gammaproteobacteria</taxon>
        <taxon>Vibrionales</taxon>
        <taxon>Vibrionaceae</taxon>
        <taxon>Photobacterium</taxon>
    </lineage>
</organism>
<dbReference type="RefSeq" id="WP_047875617.1">
    <property type="nucleotide sequence ID" value="NZ_BMYC01000012.1"/>
</dbReference>
<keyword evidence="3" id="KW-0119">Carbohydrate metabolism</keyword>
<name>A0A0J1GII8_9GAMM</name>
<dbReference type="Proteomes" id="UP000036426">
    <property type="component" value="Unassembled WGS sequence"/>
</dbReference>
<sequence>MKKAFGISALVMASAFSAHVAAESVSNYQVQFTSQAPVIDGTGNDAVWQSAKTLTQFSFPWRTQMAPATEFKALWDTNAMYFRYRVEDKQLAVGTDPERAILDSDRVEIFLAKDVGLSQYYTMEIDAKSRVFSGKAAYDTAMKKRTALDSTWQWPGLVAKASLTETGYVVEGSLPLKTLDALGLWQDSAKTTLLCALMRAEFTPQPNGKIDMGWMTWVDPNTPKPNFHNPGTFGTCTFTQ</sequence>
<dbReference type="GO" id="GO:0004553">
    <property type="term" value="F:hydrolase activity, hydrolyzing O-glycosyl compounds"/>
    <property type="evidence" value="ECO:0007669"/>
    <property type="project" value="InterPro"/>
</dbReference>
<keyword evidence="4" id="KW-1185">Reference proteome</keyword>
<keyword evidence="3" id="KW-0378">Hydrolase</keyword>
<keyword evidence="3" id="KW-0326">Glycosidase</keyword>
<evidence type="ECO:0000259" key="2">
    <source>
        <dbReference type="Pfam" id="PF06452"/>
    </source>
</evidence>
<evidence type="ECO:0000313" key="4">
    <source>
        <dbReference type="Proteomes" id="UP000036426"/>
    </source>
</evidence>
<dbReference type="GO" id="GO:0045493">
    <property type="term" value="P:xylan catabolic process"/>
    <property type="evidence" value="ECO:0007669"/>
    <property type="project" value="UniProtKB-KW"/>
</dbReference>
<comment type="caution">
    <text evidence="3">The sequence shown here is derived from an EMBL/GenBank/DDBJ whole genome shotgun (WGS) entry which is preliminary data.</text>
</comment>
<evidence type="ECO:0000313" key="3">
    <source>
        <dbReference type="EMBL" id="KLU99532.1"/>
    </source>
</evidence>
<evidence type="ECO:0000256" key="1">
    <source>
        <dbReference type="SAM" id="SignalP"/>
    </source>
</evidence>
<keyword evidence="3" id="KW-0858">Xylan degradation</keyword>
<keyword evidence="3" id="KW-0624">Polysaccharide degradation</keyword>
<dbReference type="EMBL" id="LDOV01000030">
    <property type="protein sequence ID" value="KLU99532.1"/>
    <property type="molecule type" value="Genomic_DNA"/>
</dbReference>
<dbReference type="InterPro" id="IPR010502">
    <property type="entry name" value="Carb-bd_dom_fam9"/>
</dbReference>
<feature type="domain" description="Carbohydrate-binding" evidence="2">
    <location>
        <begin position="39"/>
        <end position="238"/>
    </location>
</feature>
<dbReference type="SUPFAM" id="SSF49344">
    <property type="entry name" value="CBD9-like"/>
    <property type="match status" value="1"/>
</dbReference>
<dbReference type="Pfam" id="PF06452">
    <property type="entry name" value="CBM9_1"/>
    <property type="match status" value="1"/>
</dbReference>
<feature type="chain" id="PRO_5005251817" evidence="1">
    <location>
        <begin position="21"/>
        <end position="240"/>
    </location>
</feature>
<reference evidence="3 4" key="1">
    <citation type="submission" date="2015-05" db="EMBL/GenBank/DDBJ databases">
        <title>Photobacterium galathea sp. nov.</title>
        <authorList>
            <person name="Machado H."/>
            <person name="Gram L."/>
        </authorList>
    </citation>
    <scope>NUCLEOTIDE SEQUENCE [LARGE SCALE GENOMIC DNA]</scope>
    <source>
        <strain evidence="3 4">DSM 25995</strain>
    </source>
</reference>
<dbReference type="PATRIC" id="fig|754436.4.peg.3590"/>
<dbReference type="Gene3D" id="2.60.40.1190">
    <property type="match status" value="1"/>
</dbReference>
<feature type="signal peptide" evidence="1">
    <location>
        <begin position="1"/>
        <end position="20"/>
    </location>
</feature>
<dbReference type="GO" id="GO:0030246">
    <property type="term" value="F:carbohydrate binding"/>
    <property type="evidence" value="ECO:0007669"/>
    <property type="project" value="InterPro"/>
</dbReference>
<accession>A0A0J1GII8</accession>